<gene>
    <name evidence="2" type="ORF">B0H17DRAFT_1216800</name>
</gene>
<comment type="caution">
    <text evidence="2">The sequence shown here is derived from an EMBL/GenBank/DDBJ whole genome shotgun (WGS) entry which is preliminary data.</text>
</comment>
<proteinExistence type="predicted"/>
<organism evidence="2 3">
    <name type="scientific">Mycena rosella</name>
    <name type="common">Pink bonnet</name>
    <name type="synonym">Agaricus rosellus</name>
    <dbReference type="NCBI Taxonomy" id="1033263"/>
    <lineage>
        <taxon>Eukaryota</taxon>
        <taxon>Fungi</taxon>
        <taxon>Dikarya</taxon>
        <taxon>Basidiomycota</taxon>
        <taxon>Agaricomycotina</taxon>
        <taxon>Agaricomycetes</taxon>
        <taxon>Agaricomycetidae</taxon>
        <taxon>Agaricales</taxon>
        <taxon>Marasmiineae</taxon>
        <taxon>Mycenaceae</taxon>
        <taxon>Mycena</taxon>
    </lineage>
</organism>
<protein>
    <submittedName>
        <fullName evidence="2">Uncharacterized protein</fullName>
    </submittedName>
</protein>
<dbReference type="Proteomes" id="UP001221757">
    <property type="component" value="Unassembled WGS sequence"/>
</dbReference>
<keyword evidence="3" id="KW-1185">Reference proteome</keyword>
<feature type="compositionally biased region" description="Acidic residues" evidence="1">
    <location>
        <begin position="55"/>
        <end position="70"/>
    </location>
</feature>
<reference evidence="2" key="1">
    <citation type="submission" date="2023-03" db="EMBL/GenBank/DDBJ databases">
        <title>Massive genome expansion in bonnet fungi (Mycena s.s.) driven by repeated elements and novel gene families across ecological guilds.</title>
        <authorList>
            <consortium name="Lawrence Berkeley National Laboratory"/>
            <person name="Harder C.B."/>
            <person name="Miyauchi S."/>
            <person name="Viragh M."/>
            <person name="Kuo A."/>
            <person name="Thoen E."/>
            <person name="Andreopoulos B."/>
            <person name="Lu D."/>
            <person name="Skrede I."/>
            <person name="Drula E."/>
            <person name="Henrissat B."/>
            <person name="Morin E."/>
            <person name="Kohler A."/>
            <person name="Barry K."/>
            <person name="LaButti K."/>
            <person name="Morin E."/>
            <person name="Salamov A."/>
            <person name="Lipzen A."/>
            <person name="Mereny Z."/>
            <person name="Hegedus B."/>
            <person name="Baldrian P."/>
            <person name="Stursova M."/>
            <person name="Weitz H."/>
            <person name="Taylor A."/>
            <person name="Grigoriev I.V."/>
            <person name="Nagy L.G."/>
            <person name="Martin F."/>
            <person name="Kauserud H."/>
        </authorList>
    </citation>
    <scope>NUCLEOTIDE SEQUENCE</scope>
    <source>
        <strain evidence="2">CBHHK067</strain>
    </source>
</reference>
<feature type="region of interest" description="Disordered" evidence="1">
    <location>
        <begin position="100"/>
        <end position="133"/>
    </location>
</feature>
<evidence type="ECO:0000256" key="1">
    <source>
        <dbReference type="SAM" id="MobiDB-lite"/>
    </source>
</evidence>
<feature type="region of interest" description="Disordered" evidence="1">
    <location>
        <begin position="42"/>
        <end position="85"/>
    </location>
</feature>
<dbReference type="AlphaFoldDB" id="A0AAD7C7Y0"/>
<name>A0AAD7C7Y0_MYCRO</name>
<sequence>MPPLSQFEEGLSAPQDYGLPVGAFPRRFLPAIMLWGNLTTLNRTGTRMGTGTGTGDDEDGDEERAAEELGDLGQGYEAPPTTRETRTAVEDRFHHAPIIETFPGGLAGKPTSAAREQSSEKAYESSLSDSTASNPYAPFTSKMDWEVARWAKLRGAGSTAFSDLLNVEGVRNSLNLSYGNSVQLNKIIDEKAPGSTQVRAL</sequence>
<dbReference type="EMBL" id="JARKIE010000440">
    <property type="protein sequence ID" value="KAJ7639595.1"/>
    <property type="molecule type" value="Genomic_DNA"/>
</dbReference>
<evidence type="ECO:0000313" key="3">
    <source>
        <dbReference type="Proteomes" id="UP001221757"/>
    </source>
</evidence>
<accession>A0AAD7C7Y0</accession>
<evidence type="ECO:0000313" key="2">
    <source>
        <dbReference type="EMBL" id="KAJ7639595.1"/>
    </source>
</evidence>